<protein>
    <recommendedName>
        <fullName evidence="5">Long chronological lifespan protein 2</fullName>
    </recommendedName>
</protein>
<keyword evidence="2" id="KW-0732">Signal</keyword>
<sequence>MRYHYVLLASSSLVLAAPVPSIPPDPDKPTSMLEAYLATLPHAMDLEETWKAMSDYQREMYQEKMGQPEGFISEEPTSRIPAEVESAILGGLDEEEREKLKQELEQEDPLNDGNPSRDFASGLVDAALNDMKAIMDIYPKHQPQSVWEPEPEAVEDWISKDNGYAHKHDHSKQSHNHHDGIASNGHARVEKSAAQPEGAAPLNDLESEMRKACRHREFGEECTVYGSQGTCKPVDGEKMCWW</sequence>
<feature type="chain" id="PRO_5026023955" description="Long chronological lifespan protein 2" evidence="2">
    <location>
        <begin position="17"/>
        <end position="242"/>
    </location>
</feature>
<proteinExistence type="predicted"/>
<evidence type="ECO:0000313" key="3">
    <source>
        <dbReference type="EMBL" id="QIW95196.1"/>
    </source>
</evidence>
<accession>A0A6H0XKD0</accession>
<keyword evidence="4" id="KW-1185">Reference proteome</keyword>
<evidence type="ECO:0000313" key="4">
    <source>
        <dbReference type="Proteomes" id="UP000503462"/>
    </source>
</evidence>
<organism evidence="3 4">
    <name type="scientific">Peltaster fructicola</name>
    <dbReference type="NCBI Taxonomy" id="286661"/>
    <lineage>
        <taxon>Eukaryota</taxon>
        <taxon>Fungi</taxon>
        <taxon>Dikarya</taxon>
        <taxon>Ascomycota</taxon>
        <taxon>Pezizomycotina</taxon>
        <taxon>Dothideomycetes</taxon>
        <taxon>Dothideomycetes incertae sedis</taxon>
        <taxon>Peltaster</taxon>
    </lineage>
</organism>
<feature type="signal peptide" evidence="2">
    <location>
        <begin position="1"/>
        <end position="16"/>
    </location>
</feature>
<gene>
    <name evidence="3" type="ORF">AMS68_000714</name>
</gene>
<feature type="region of interest" description="Disordered" evidence="1">
    <location>
        <begin position="97"/>
        <end position="119"/>
    </location>
</feature>
<dbReference type="Proteomes" id="UP000503462">
    <property type="component" value="Chromosome 1"/>
</dbReference>
<reference evidence="3 4" key="1">
    <citation type="journal article" date="2016" name="Sci. Rep.">
        <title>Peltaster fructicola genome reveals evolution from an invasive phytopathogen to an ectophytic parasite.</title>
        <authorList>
            <person name="Xu C."/>
            <person name="Chen H."/>
            <person name="Gleason M.L."/>
            <person name="Xu J.R."/>
            <person name="Liu H."/>
            <person name="Zhang R."/>
            <person name="Sun G."/>
        </authorList>
    </citation>
    <scope>NUCLEOTIDE SEQUENCE [LARGE SCALE GENOMIC DNA]</scope>
    <source>
        <strain evidence="3 4">LNHT1506</strain>
    </source>
</reference>
<dbReference type="EMBL" id="CP051139">
    <property type="protein sequence ID" value="QIW95196.1"/>
    <property type="molecule type" value="Genomic_DNA"/>
</dbReference>
<name>A0A6H0XKD0_9PEZI</name>
<feature type="region of interest" description="Disordered" evidence="1">
    <location>
        <begin position="163"/>
        <end position="204"/>
    </location>
</feature>
<evidence type="ECO:0000256" key="2">
    <source>
        <dbReference type="SAM" id="SignalP"/>
    </source>
</evidence>
<evidence type="ECO:0008006" key="5">
    <source>
        <dbReference type="Google" id="ProtNLM"/>
    </source>
</evidence>
<dbReference type="AlphaFoldDB" id="A0A6H0XKD0"/>
<evidence type="ECO:0000256" key="1">
    <source>
        <dbReference type="SAM" id="MobiDB-lite"/>
    </source>
</evidence>